<dbReference type="EMBL" id="CAJVCH010548251">
    <property type="protein sequence ID" value="CAG7828647.1"/>
    <property type="molecule type" value="Genomic_DNA"/>
</dbReference>
<dbReference type="PANTHER" id="PTHR11954:SF6">
    <property type="entry name" value="MACROPHAGE MIGRATION INHIBITORY FACTOR"/>
    <property type="match status" value="1"/>
</dbReference>
<accession>A0A8J2L4I4</accession>
<evidence type="ECO:0000256" key="1">
    <source>
        <dbReference type="ARBA" id="ARBA00023235"/>
    </source>
</evidence>
<gene>
    <name evidence="2" type="ORF">AFUS01_LOCUS38558</name>
</gene>
<dbReference type="PROSITE" id="PS01158">
    <property type="entry name" value="MIF"/>
    <property type="match status" value="1"/>
</dbReference>
<name>A0A8J2L4I4_9HEXA</name>
<dbReference type="GO" id="GO:0005125">
    <property type="term" value="F:cytokine activity"/>
    <property type="evidence" value="ECO:0007669"/>
    <property type="project" value="TreeGrafter"/>
</dbReference>
<organism evidence="2 3">
    <name type="scientific">Allacma fusca</name>
    <dbReference type="NCBI Taxonomy" id="39272"/>
    <lineage>
        <taxon>Eukaryota</taxon>
        <taxon>Metazoa</taxon>
        <taxon>Ecdysozoa</taxon>
        <taxon>Arthropoda</taxon>
        <taxon>Hexapoda</taxon>
        <taxon>Collembola</taxon>
        <taxon>Symphypleona</taxon>
        <taxon>Sminthuridae</taxon>
        <taxon>Allacma</taxon>
    </lineage>
</organism>
<protein>
    <recommendedName>
        <fullName evidence="4">Macrophage migration inhibitory factor</fullName>
    </recommendedName>
</protein>
<dbReference type="InterPro" id="IPR001398">
    <property type="entry name" value="Macrophage_inhib_fac"/>
</dbReference>
<sequence length="123" mass="13787">MGLFEKELLQPGRLKKFCFKNYHEEPLFLVAKALQKPENYCVVTLVPDQRMAFGGTEEPCAIANLMSIGKLGKKENIAHSKALFEKITAELGISPSRMYITFQDEPSSNVGYQGTTFYEIFGG</sequence>
<dbReference type="InterPro" id="IPR019829">
    <property type="entry name" value="Macrophage_inhib_fac_CS"/>
</dbReference>
<evidence type="ECO:0008006" key="4">
    <source>
        <dbReference type="Google" id="ProtNLM"/>
    </source>
</evidence>
<evidence type="ECO:0000313" key="3">
    <source>
        <dbReference type="Proteomes" id="UP000708208"/>
    </source>
</evidence>
<dbReference type="OrthoDB" id="255819at2759"/>
<reference evidence="2" key="1">
    <citation type="submission" date="2021-06" db="EMBL/GenBank/DDBJ databases">
        <authorList>
            <person name="Hodson N. C."/>
            <person name="Mongue J. A."/>
            <person name="Jaron S. K."/>
        </authorList>
    </citation>
    <scope>NUCLEOTIDE SEQUENCE</scope>
</reference>
<evidence type="ECO:0000313" key="2">
    <source>
        <dbReference type="EMBL" id="CAG7828647.1"/>
    </source>
</evidence>
<keyword evidence="3" id="KW-1185">Reference proteome</keyword>
<dbReference type="Pfam" id="PF01187">
    <property type="entry name" value="MIF"/>
    <property type="match status" value="1"/>
</dbReference>
<dbReference type="GO" id="GO:0005615">
    <property type="term" value="C:extracellular space"/>
    <property type="evidence" value="ECO:0007669"/>
    <property type="project" value="TreeGrafter"/>
</dbReference>
<dbReference type="PANTHER" id="PTHR11954">
    <property type="entry name" value="D-DOPACHROME DECARBOXYLASE"/>
    <property type="match status" value="1"/>
</dbReference>
<dbReference type="AlphaFoldDB" id="A0A8J2L4I4"/>
<dbReference type="GO" id="GO:0050178">
    <property type="term" value="F:phenylpyruvate tautomerase activity"/>
    <property type="evidence" value="ECO:0007669"/>
    <property type="project" value="TreeGrafter"/>
</dbReference>
<dbReference type="Proteomes" id="UP000708208">
    <property type="component" value="Unassembled WGS sequence"/>
</dbReference>
<proteinExistence type="predicted"/>
<comment type="caution">
    <text evidence="2">The sequence shown here is derived from an EMBL/GenBank/DDBJ whole genome shotgun (WGS) entry which is preliminary data.</text>
</comment>
<keyword evidence="1" id="KW-0413">Isomerase</keyword>